<keyword evidence="4" id="KW-0585">Phenylalanine catabolism</keyword>
<dbReference type="Proteomes" id="UP001530293">
    <property type="component" value="Unassembled WGS sequence"/>
</dbReference>
<name>A0ABD3M5G9_9STRA</name>
<keyword evidence="5" id="KW-1133">Transmembrane helix</keyword>
<sequence>MTKRRPNNIVSSTEPTEIAFRMNRNDDGAHTQQGIEIKFSHVQLYVDHIGHVDEYKQLEAEINNKLSKKAVEDLRSLRRSLNEAETAFPSHGRDVVKQMIAGFGFCVTGCYPEVHASNSATTTKTVLVTSSDPRGIQILVTAAVGNVVVDGGDILKERYRHFDASHNDRQGIAVLAFEVGPGRLDLIFDRYAKLHPNLLPAEYKDGIMLYEHEARMFEVFAYYQGDKCVSSADEGTRLRFLEIFIETLEDVLSFTPKVDFNAGVVAAGESQIESTVIGNMAKTVACDEDAALKDQSQIYLPINNALTNVGVTFDLQYLMFLQGFTFLNIPRSYYGILTRDMLENGVKRAKATLGPPQRLLSPDCAETIYNIYSYVAIVRNQILVDVQVSCSVAMKYPHVNLSSELTFLNQGEDLLFQIFTSNILQRKSGDESPFFEFIQRVCSNCIGADGCPKKPKPGCGGFGIEVTRAMTEATNAKELNDDAAYNFAQQKVELFTKQLNESNPLLTKISDAMTKEGMARDKITALEDHEECMKWRTIMESESLAKAHANQELMECNANLVFALLRVWILFLYYHYSSWSNNYKQVRKELSASTVASSMRPFVGSVFRFFIVAPVTKNASNQWNPPPFKNLIHVVLILGYSFLLGLHIMPFFTPMHCITPEGMSDEMSFLAKWWLLLTTSSHSSSLLCCRYNYAMEGFATHQMNQNYCSGRVRVAFAGSWSTGKTYLIGGLLGKKYATAQSAPAPTTDKFVCIAAGASYSEPIRNDDYEQRKHCEITEHVNDVVQSQCGGKIMKHVLDVADTNTEFGDFVFFDMPGWQTEYGSDCIYQTYFHQLIDKVDYTYIVWDVNHGKIEDDFAEFFRNKARGINYELIYNRYTEGSVDMSFLNQQYAKMTTGQEILSEMYVTKVHENNTQFATQFNEDILLLRSKIKSVNQTVHDNRKKMMKENLILHRDKMRGITALRRFKISNRLISEDLNLHVKPRTYHWRWLEL</sequence>
<dbReference type="GO" id="GO:0003868">
    <property type="term" value="F:4-hydroxyphenylpyruvate dioxygenase activity"/>
    <property type="evidence" value="ECO:0007669"/>
    <property type="project" value="UniProtKB-EC"/>
</dbReference>
<evidence type="ECO:0000256" key="2">
    <source>
        <dbReference type="ARBA" id="ARBA00013222"/>
    </source>
</evidence>
<comment type="pathway">
    <text evidence="1">Amino-acid degradation; L-phenylalanine degradation; acetoacetate and fumarate from L-phenylalanine: step 3/6.</text>
</comment>
<dbReference type="GO" id="GO:0006572">
    <property type="term" value="P:L-tyrosine catabolic process"/>
    <property type="evidence" value="ECO:0007669"/>
    <property type="project" value="UniProtKB-KW"/>
</dbReference>
<organism evidence="6 7">
    <name type="scientific">Discostella pseudostelligera</name>
    <dbReference type="NCBI Taxonomy" id="259834"/>
    <lineage>
        <taxon>Eukaryota</taxon>
        <taxon>Sar</taxon>
        <taxon>Stramenopiles</taxon>
        <taxon>Ochrophyta</taxon>
        <taxon>Bacillariophyta</taxon>
        <taxon>Coscinodiscophyceae</taxon>
        <taxon>Thalassiosirophycidae</taxon>
        <taxon>Stephanodiscales</taxon>
        <taxon>Stephanodiscaceae</taxon>
        <taxon>Discostella</taxon>
    </lineage>
</organism>
<feature type="transmembrane region" description="Helical" evidence="5">
    <location>
        <begin position="560"/>
        <end position="578"/>
    </location>
</feature>
<dbReference type="InterPro" id="IPR029068">
    <property type="entry name" value="Glyas_Bleomycin-R_OHBP_Dase"/>
</dbReference>
<dbReference type="AlphaFoldDB" id="A0ABD3M5G9"/>
<dbReference type="Gene3D" id="3.10.180.10">
    <property type="entry name" value="2,3-Dihydroxybiphenyl 1,2-Dioxygenase, domain 1"/>
    <property type="match status" value="1"/>
</dbReference>
<dbReference type="EC" id="1.13.11.27" evidence="2"/>
<feature type="transmembrane region" description="Helical" evidence="5">
    <location>
        <begin position="631"/>
        <end position="652"/>
    </location>
</feature>
<keyword evidence="5" id="KW-0812">Transmembrane</keyword>
<dbReference type="InterPro" id="IPR027417">
    <property type="entry name" value="P-loop_NTPase"/>
</dbReference>
<gene>
    <name evidence="6" type="ORF">ACHAWU_002057</name>
</gene>
<dbReference type="SUPFAM" id="SSF52540">
    <property type="entry name" value="P-loop containing nucleoside triphosphate hydrolases"/>
    <property type="match status" value="1"/>
</dbReference>
<dbReference type="PANTHER" id="PTHR11959">
    <property type="entry name" value="4-HYDROXYPHENYLPYRUVATE DIOXYGENASE"/>
    <property type="match status" value="1"/>
</dbReference>
<evidence type="ECO:0000256" key="1">
    <source>
        <dbReference type="ARBA" id="ARBA00005162"/>
    </source>
</evidence>
<keyword evidence="7" id="KW-1185">Reference proteome</keyword>
<protein>
    <recommendedName>
        <fullName evidence="2">4-hydroxyphenylpyruvate dioxygenase</fullName>
        <ecNumber evidence="2">1.13.11.27</ecNumber>
    </recommendedName>
</protein>
<evidence type="ECO:0000256" key="3">
    <source>
        <dbReference type="ARBA" id="ARBA00022878"/>
    </source>
</evidence>
<keyword evidence="3" id="KW-0828">Tyrosine catabolism</keyword>
<evidence type="ECO:0000313" key="7">
    <source>
        <dbReference type="Proteomes" id="UP001530293"/>
    </source>
</evidence>
<evidence type="ECO:0000256" key="5">
    <source>
        <dbReference type="SAM" id="Phobius"/>
    </source>
</evidence>
<dbReference type="Gene3D" id="3.40.50.300">
    <property type="entry name" value="P-loop containing nucleotide triphosphate hydrolases"/>
    <property type="match status" value="1"/>
</dbReference>
<dbReference type="InterPro" id="IPR005956">
    <property type="entry name" value="4OHPhenylPyrv_dOase"/>
</dbReference>
<keyword evidence="5" id="KW-0472">Membrane</keyword>
<proteinExistence type="predicted"/>
<accession>A0ABD3M5G9</accession>
<evidence type="ECO:0000256" key="4">
    <source>
        <dbReference type="ARBA" id="ARBA00023232"/>
    </source>
</evidence>
<comment type="caution">
    <text evidence="6">The sequence shown here is derived from an EMBL/GenBank/DDBJ whole genome shotgun (WGS) entry which is preliminary data.</text>
</comment>
<evidence type="ECO:0000313" key="6">
    <source>
        <dbReference type="EMBL" id="KAL3759256.1"/>
    </source>
</evidence>
<dbReference type="EMBL" id="JALLBG020000206">
    <property type="protein sequence ID" value="KAL3759256.1"/>
    <property type="molecule type" value="Genomic_DNA"/>
</dbReference>
<dbReference type="GO" id="GO:0006559">
    <property type="term" value="P:L-phenylalanine catabolic process"/>
    <property type="evidence" value="ECO:0007669"/>
    <property type="project" value="UniProtKB-KW"/>
</dbReference>
<dbReference type="PANTHER" id="PTHR11959:SF1">
    <property type="entry name" value="4-HYDROXYPHENYLPYRUVATE DIOXYGENASE"/>
    <property type="match status" value="1"/>
</dbReference>
<reference evidence="6 7" key="1">
    <citation type="submission" date="2024-10" db="EMBL/GenBank/DDBJ databases">
        <title>Updated reference genomes for cyclostephanoid diatoms.</title>
        <authorList>
            <person name="Roberts W.R."/>
            <person name="Alverson A.J."/>
        </authorList>
    </citation>
    <scope>NUCLEOTIDE SEQUENCE [LARGE SCALE GENOMIC DNA]</scope>
    <source>
        <strain evidence="6 7">AJA232-27</strain>
    </source>
</reference>